<organism evidence="1 2">
    <name type="scientific">Chaenocephalus aceratus</name>
    <name type="common">Blackfin icefish</name>
    <name type="synonym">Chaenichthys aceratus</name>
    <dbReference type="NCBI Taxonomy" id="36190"/>
    <lineage>
        <taxon>Eukaryota</taxon>
        <taxon>Metazoa</taxon>
        <taxon>Chordata</taxon>
        <taxon>Craniata</taxon>
        <taxon>Vertebrata</taxon>
        <taxon>Euteleostomi</taxon>
        <taxon>Actinopterygii</taxon>
        <taxon>Neopterygii</taxon>
        <taxon>Teleostei</taxon>
        <taxon>Neoteleostei</taxon>
        <taxon>Acanthomorphata</taxon>
        <taxon>Eupercaria</taxon>
        <taxon>Perciformes</taxon>
        <taxon>Notothenioidei</taxon>
        <taxon>Channichthyidae</taxon>
        <taxon>Chaenocephalus</taxon>
    </lineage>
</organism>
<protein>
    <submittedName>
        <fullName evidence="1">Uncharacterized protein</fullName>
    </submittedName>
</protein>
<sequence>MVFLASLAHAQALLYSITAVSKPCPLCVLPCQPITALYREFPHHRPRPQFDAGGTSLLMHPAALGKDSWQCPRTVHQCKIQGENDRNSEKQVSTGDWWHPCTRSTNPSISPSPFRFRVTSAGIE</sequence>
<proteinExistence type="predicted"/>
<name>A0ACB9WDB3_CHAAC</name>
<evidence type="ECO:0000313" key="2">
    <source>
        <dbReference type="Proteomes" id="UP001057452"/>
    </source>
</evidence>
<reference evidence="1" key="1">
    <citation type="submission" date="2022-05" db="EMBL/GenBank/DDBJ databases">
        <title>Chromosome-level genome of Chaenocephalus aceratus.</title>
        <authorList>
            <person name="Park H."/>
        </authorList>
    </citation>
    <scope>NUCLEOTIDE SEQUENCE</scope>
    <source>
        <strain evidence="1">KU_202001</strain>
    </source>
</reference>
<keyword evidence="2" id="KW-1185">Reference proteome</keyword>
<gene>
    <name evidence="1" type="ORF">KUCAC02_014196</name>
</gene>
<comment type="caution">
    <text evidence="1">The sequence shown here is derived from an EMBL/GenBank/DDBJ whole genome shotgun (WGS) entry which is preliminary data.</text>
</comment>
<dbReference type="Proteomes" id="UP001057452">
    <property type="component" value="Chromosome 16"/>
</dbReference>
<evidence type="ECO:0000313" key="1">
    <source>
        <dbReference type="EMBL" id="KAI4811283.1"/>
    </source>
</evidence>
<dbReference type="EMBL" id="CM043800">
    <property type="protein sequence ID" value="KAI4811283.1"/>
    <property type="molecule type" value="Genomic_DNA"/>
</dbReference>
<accession>A0ACB9WDB3</accession>